<keyword evidence="1" id="KW-0813">Transport</keyword>
<evidence type="ECO:0000313" key="6">
    <source>
        <dbReference type="Proteomes" id="UP001055804"/>
    </source>
</evidence>
<keyword evidence="3 5" id="KW-0067">ATP-binding</keyword>
<dbReference type="InterPro" id="IPR003593">
    <property type="entry name" value="AAA+_ATPase"/>
</dbReference>
<dbReference type="PANTHER" id="PTHR42781:SF4">
    <property type="entry name" value="SPERMIDINE_PUTRESCINE IMPORT ATP-BINDING PROTEIN POTA"/>
    <property type="match status" value="1"/>
</dbReference>
<dbReference type="Gene3D" id="3.40.50.300">
    <property type="entry name" value="P-loop containing nucleotide triphosphate hydrolases"/>
    <property type="match status" value="1"/>
</dbReference>
<dbReference type="RefSeq" id="WP_269332732.1">
    <property type="nucleotide sequence ID" value="NZ_JAMZFT010000002.1"/>
</dbReference>
<dbReference type="InterPro" id="IPR027417">
    <property type="entry name" value="P-loop_NTPase"/>
</dbReference>
<name>A0A9J6PL64_9PROT</name>
<keyword evidence="2" id="KW-0547">Nucleotide-binding</keyword>
<comment type="caution">
    <text evidence="5">The sequence shown here is derived from an EMBL/GenBank/DDBJ whole genome shotgun (WGS) entry which is preliminary data.</text>
</comment>
<evidence type="ECO:0000256" key="3">
    <source>
        <dbReference type="ARBA" id="ARBA00022840"/>
    </source>
</evidence>
<dbReference type="GO" id="GO:0016887">
    <property type="term" value="F:ATP hydrolysis activity"/>
    <property type="evidence" value="ECO:0007669"/>
    <property type="project" value="InterPro"/>
</dbReference>
<evidence type="ECO:0000313" key="5">
    <source>
        <dbReference type="EMBL" id="MCP1336786.1"/>
    </source>
</evidence>
<evidence type="ECO:0000259" key="4">
    <source>
        <dbReference type="PROSITE" id="PS50893"/>
    </source>
</evidence>
<evidence type="ECO:0000256" key="1">
    <source>
        <dbReference type="ARBA" id="ARBA00022448"/>
    </source>
</evidence>
<dbReference type="InterPro" id="IPR017871">
    <property type="entry name" value="ABC_transporter-like_CS"/>
</dbReference>
<organism evidence="5 6">
    <name type="scientific">Futiania mangrovi</name>
    <dbReference type="NCBI Taxonomy" id="2959716"/>
    <lineage>
        <taxon>Bacteria</taxon>
        <taxon>Pseudomonadati</taxon>
        <taxon>Pseudomonadota</taxon>
        <taxon>Alphaproteobacteria</taxon>
        <taxon>Futianiales</taxon>
        <taxon>Futianiaceae</taxon>
        <taxon>Futiania</taxon>
    </lineage>
</organism>
<keyword evidence="6" id="KW-1185">Reference proteome</keyword>
<evidence type="ECO:0000256" key="2">
    <source>
        <dbReference type="ARBA" id="ARBA00022741"/>
    </source>
</evidence>
<dbReference type="PROSITE" id="PS50893">
    <property type="entry name" value="ABC_TRANSPORTER_2"/>
    <property type="match status" value="1"/>
</dbReference>
<dbReference type="Pfam" id="PF00005">
    <property type="entry name" value="ABC_tran"/>
    <property type="match status" value="1"/>
</dbReference>
<proteinExistence type="predicted"/>
<dbReference type="SUPFAM" id="SSF52540">
    <property type="entry name" value="P-loop containing nucleoside triphosphate hydrolases"/>
    <property type="match status" value="1"/>
</dbReference>
<dbReference type="GO" id="GO:0005524">
    <property type="term" value="F:ATP binding"/>
    <property type="evidence" value="ECO:0007669"/>
    <property type="project" value="UniProtKB-KW"/>
</dbReference>
<dbReference type="Proteomes" id="UP001055804">
    <property type="component" value="Unassembled WGS sequence"/>
</dbReference>
<sequence length="219" mass="23004">MTDRTLTPAPLALDGVTIARGEQRLVDRLSLTVAPGEIVTLMGPSGCGKSTLLAWVCGTLAPAFAATGRVRLGDADLTALPPEARHLGILFQDDLLFPHLSVGGNIAFGIPRAVRGRAARRAIVEEALESAGLAGFADRDPATLSGGQRARVSLLRVLVSGPRALLLDEPFSKLDATLKDQFRETVFARARADGLPTLLVTHDPDDAAAAGGRVLTLWS</sequence>
<reference evidence="5" key="1">
    <citation type="submission" date="2022-06" db="EMBL/GenBank/DDBJ databases">
        <title>Isolation and Genomics of Futiania mangrovii gen. nov., sp. nov., a Rare and Metabolically-versatile member in the Class Alphaproteobacteria.</title>
        <authorList>
            <person name="Liu L."/>
            <person name="Huang W.-C."/>
            <person name="Pan J."/>
            <person name="Li J."/>
            <person name="Huang Y."/>
            <person name="Du H."/>
            <person name="Liu Y."/>
            <person name="Li M."/>
        </authorList>
    </citation>
    <scope>NUCLEOTIDE SEQUENCE</scope>
    <source>
        <strain evidence="5">FT118</strain>
    </source>
</reference>
<dbReference type="InterPro" id="IPR050093">
    <property type="entry name" value="ABC_SmlMolc_Importer"/>
</dbReference>
<dbReference type="AlphaFoldDB" id="A0A9J6PL64"/>
<dbReference type="EMBL" id="JAMZFT010000002">
    <property type="protein sequence ID" value="MCP1336786.1"/>
    <property type="molecule type" value="Genomic_DNA"/>
</dbReference>
<protein>
    <submittedName>
        <fullName evidence="5">ATP-binding cassette domain-containing protein</fullName>
    </submittedName>
</protein>
<dbReference type="PANTHER" id="PTHR42781">
    <property type="entry name" value="SPERMIDINE/PUTRESCINE IMPORT ATP-BINDING PROTEIN POTA"/>
    <property type="match status" value="1"/>
</dbReference>
<gene>
    <name evidence="5" type="ORF">NJQ99_10235</name>
</gene>
<dbReference type="SMART" id="SM00382">
    <property type="entry name" value="AAA"/>
    <property type="match status" value="1"/>
</dbReference>
<dbReference type="PROSITE" id="PS00211">
    <property type="entry name" value="ABC_TRANSPORTER_1"/>
    <property type="match status" value="1"/>
</dbReference>
<accession>A0A9J6PL64</accession>
<feature type="domain" description="ABC transporter" evidence="4">
    <location>
        <begin position="11"/>
        <end position="219"/>
    </location>
</feature>
<dbReference type="InterPro" id="IPR003439">
    <property type="entry name" value="ABC_transporter-like_ATP-bd"/>
</dbReference>